<evidence type="ECO:0000313" key="1">
    <source>
        <dbReference type="EMBL" id="MEU3554727.1"/>
    </source>
</evidence>
<name>A0ABV2YG69_9ACTN</name>
<gene>
    <name evidence="1" type="ORF">AB0E65_10985</name>
</gene>
<dbReference type="Gene3D" id="3.40.50.300">
    <property type="entry name" value="P-loop containing nucleotide triphosphate hydrolases"/>
    <property type="match status" value="1"/>
</dbReference>
<proteinExistence type="predicted"/>
<organism evidence="1 2">
    <name type="scientific">Streptomyces fragilis</name>
    <dbReference type="NCBI Taxonomy" id="67301"/>
    <lineage>
        <taxon>Bacteria</taxon>
        <taxon>Bacillati</taxon>
        <taxon>Actinomycetota</taxon>
        <taxon>Actinomycetes</taxon>
        <taxon>Kitasatosporales</taxon>
        <taxon>Streptomycetaceae</taxon>
        <taxon>Streptomyces</taxon>
    </lineage>
</organism>
<comment type="caution">
    <text evidence="1">The sequence shown here is derived from an EMBL/GenBank/DDBJ whole genome shotgun (WGS) entry which is preliminary data.</text>
</comment>
<dbReference type="Pfam" id="PF13671">
    <property type="entry name" value="AAA_33"/>
    <property type="match status" value="1"/>
</dbReference>
<protein>
    <submittedName>
        <fullName evidence="1">AAA family ATPase</fullName>
    </submittedName>
</protein>
<evidence type="ECO:0000313" key="2">
    <source>
        <dbReference type="Proteomes" id="UP001550850"/>
    </source>
</evidence>
<dbReference type="EMBL" id="JBEZUR010000012">
    <property type="protein sequence ID" value="MEU3554727.1"/>
    <property type="molecule type" value="Genomic_DNA"/>
</dbReference>
<dbReference type="Proteomes" id="UP001550850">
    <property type="component" value="Unassembled WGS sequence"/>
</dbReference>
<reference evidence="1 2" key="1">
    <citation type="submission" date="2024-06" db="EMBL/GenBank/DDBJ databases">
        <title>The Natural Products Discovery Center: Release of the First 8490 Sequenced Strains for Exploring Actinobacteria Biosynthetic Diversity.</title>
        <authorList>
            <person name="Kalkreuter E."/>
            <person name="Kautsar S.A."/>
            <person name="Yang D."/>
            <person name="Bader C.D."/>
            <person name="Teijaro C.N."/>
            <person name="Fluegel L."/>
            <person name="Davis C.M."/>
            <person name="Simpson J.R."/>
            <person name="Lauterbach L."/>
            <person name="Steele A.D."/>
            <person name="Gui C."/>
            <person name="Meng S."/>
            <person name="Li G."/>
            <person name="Viehrig K."/>
            <person name="Ye F."/>
            <person name="Su P."/>
            <person name="Kiefer A.F."/>
            <person name="Nichols A."/>
            <person name="Cepeda A.J."/>
            <person name="Yan W."/>
            <person name="Fan B."/>
            <person name="Jiang Y."/>
            <person name="Adhikari A."/>
            <person name="Zheng C.-J."/>
            <person name="Schuster L."/>
            <person name="Cowan T.M."/>
            <person name="Smanski M.J."/>
            <person name="Chevrette M.G."/>
            <person name="De Carvalho L.P.S."/>
            <person name="Shen B."/>
        </authorList>
    </citation>
    <scope>NUCLEOTIDE SEQUENCE [LARGE SCALE GENOMIC DNA]</scope>
    <source>
        <strain evidence="1 2">NPDC038104</strain>
    </source>
</reference>
<dbReference type="SUPFAM" id="SSF52540">
    <property type="entry name" value="P-loop containing nucleoside triphosphate hydrolases"/>
    <property type="match status" value="1"/>
</dbReference>
<keyword evidence="2" id="KW-1185">Reference proteome</keyword>
<accession>A0ABV2YG69</accession>
<dbReference type="RefSeq" id="WP_245967457.1">
    <property type="nucleotide sequence ID" value="NZ_BEVZ01000002.1"/>
</dbReference>
<dbReference type="InterPro" id="IPR027417">
    <property type="entry name" value="P-loop_NTPase"/>
</dbReference>
<sequence>MTPEDGAGGGAGPDLAVLVGLQASGKSTFCRRRLAGRHVLVGKDLFPRRARGKQRRQMRLVEEALAAGLPVAVDNTNPTPDE</sequence>